<dbReference type="Proteomes" id="UP000029914">
    <property type="component" value="Chromosome"/>
</dbReference>
<dbReference type="CDD" id="cd00085">
    <property type="entry name" value="HNHc"/>
    <property type="match status" value="1"/>
</dbReference>
<protein>
    <recommendedName>
        <fullName evidence="3">HNH nuclease domain-containing protein</fullName>
    </recommendedName>
</protein>
<sequence>MQVTAPFLNRLTDGELVHELTTAHGGMTVNQAAFVLHLAEFDRRELYREQGASSTVAWLGRRLNIGRSAAYGYVQTSKSVVGFPSVAAAFLAGELTYSQVQLLCRYLTESNELELLALATSMSVRELEMALAGHPPGGEGEGGERPRTDHFDVWIDDHGRYRFSGELSPALGAQFLAAIKIGELANVRDLAEIEEERLDDDNELDHLLAEADAPEKERSVTRFGPAMKADLLPGFIGMVNLARSSKTSAARAPGAQVHVVVTEDGHAFMPLNPAAPSESLLGLVNDGELRGYLLDSKGVALKMGRKRRLASRSQESALLVTWQFRCATPGCCHTRFLEFHHIKPWQEGGLTDMENLIPLCSSCHALVTDGQIQIIEHPTDAHRLVFLFTDGTRFVSLNRGMPVRDDSDKDVITAKPAVVAVGDWDENPDLGFADDDGDDSEKSSRRLDDFSSPVEQMLEELLAGVGA</sequence>
<feature type="compositionally biased region" description="Acidic residues" evidence="2">
    <location>
        <begin position="425"/>
        <end position="439"/>
    </location>
</feature>
<dbReference type="HOGENOM" id="CLU_026086_0_0_11"/>
<dbReference type="GO" id="GO:0008270">
    <property type="term" value="F:zinc ion binding"/>
    <property type="evidence" value="ECO:0007669"/>
    <property type="project" value="InterPro"/>
</dbReference>
<dbReference type="EMBL" id="CP006764">
    <property type="protein sequence ID" value="AIT60249.1"/>
    <property type="molecule type" value="Genomic_DNA"/>
</dbReference>
<evidence type="ECO:0000313" key="4">
    <source>
        <dbReference type="EMBL" id="AIT60249.1"/>
    </source>
</evidence>
<dbReference type="InterPro" id="IPR002711">
    <property type="entry name" value="HNH"/>
</dbReference>
<evidence type="ECO:0000256" key="2">
    <source>
        <dbReference type="SAM" id="MobiDB-lite"/>
    </source>
</evidence>
<feature type="region of interest" description="Disordered" evidence="2">
    <location>
        <begin position="425"/>
        <end position="450"/>
    </location>
</feature>
<dbReference type="InterPro" id="IPR003870">
    <property type="entry name" value="DUF222"/>
</dbReference>
<dbReference type="Pfam" id="PF02720">
    <property type="entry name" value="DUF222"/>
    <property type="match status" value="1"/>
</dbReference>
<dbReference type="SMART" id="SM00507">
    <property type="entry name" value="HNHc"/>
    <property type="match status" value="1"/>
</dbReference>
<feature type="compositionally biased region" description="Basic and acidic residues" evidence="2">
    <location>
        <begin position="440"/>
        <end position="449"/>
    </location>
</feature>
<evidence type="ECO:0000313" key="5">
    <source>
        <dbReference type="Proteomes" id="UP000029914"/>
    </source>
</evidence>
<dbReference type="GO" id="GO:0004519">
    <property type="term" value="F:endonuclease activity"/>
    <property type="evidence" value="ECO:0007669"/>
    <property type="project" value="InterPro"/>
</dbReference>
<organism evidence="4 5">
    <name type="scientific">Corynebacterium doosanense CAU 212 = DSM 45436</name>
    <dbReference type="NCBI Taxonomy" id="558173"/>
    <lineage>
        <taxon>Bacteria</taxon>
        <taxon>Bacillati</taxon>
        <taxon>Actinomycetota</taxon>
        <taxon>Actinomycetes</taxon>
        <taxon>Mycobacteriales</taxon>
        <taxon>Corynebacteriaceae</taxon>
        <taxon>Corynebacterium</taxon>
    </lineage>
</organism>
<reference evidence="4 5" key="1">
    <citation type="submission" date="2013-09" db="EMBL/GenBank/DDBJ databases">
        <title>Complete genome sequence of Corynebacterium doosanense CAU 212(T) (=DSM 45436(T)), isolated from activated sludge.</title>
        <authorList>
            <person name="Schaffert L."/>
            <person name="Albersmeier A."/>
            <person name="Kalinowski J."/>
            <person name="Ruckert C."/>
        </authorList>
    </citation>
    <scope>NUCLEOTIDE SEQUENCE [LARGE SCALE GENOMIC DNA]</scope>
    <source>
        <strain evidence="4 5">CAU 212</strain>
    </source>
</reference>
<name>A0A097IDQ1_9CORY</name>
<dbReference type="Gene3D" id="1.10.30.50">
    <property type="match status" value="1"/>
</dbReference>
<accession>A0A097IDQ1</accession>
<dbReference type="eggNOG" id="COG1403">
    <property type="taxonomic scope" value="Bacteria"/>
</dbReference>
<dbReference type="STRING" id="558173.CDOO_02495"/>
<feature type="domain" description="HNH nuclease" evidence="3">
    <location>
        <begin position="313"/>
        <end position="365"/>
    </location>
</feature>
<dbReference type="InterPro" id="IPR003615">
    <property type="entry name" value="HNH_nuc"/>
</dbReference>
<comment type="similarity">
    <text evidence="1">Belongs to the Rv1128c/1148c/1588c/1702c/1945/3466 family.</text>
</comment>
<proteinExistence type="inferred from homology"/>
<evidence type="ECO:0000259" key="3">
    <source>
        <dbReference type="SMART" id="SM00507"/>
    </source>
</evidence>
<dbReference type="GO" id="GO:0003676">
    <property type="term" value="F:nucleic acid binding"/>
    <property type="evidence" value="ECO:0007669"/>
    <property type="project" value="InterPro"/>
</dbReference>
<dbReference type="Pfam" id="PF01844">
    <property type="entry name" value="HNH"/>
    <property type="match status" value="1"/>
</dbReference>
<evidence type="ECO:0000256" key="1">
    <source>
        <dbReference type="ARBA" id="ARBA00023450"/>
    </source>
</evidence>
<dbReference type="KEGG" id="cdo:CDOO_02495"/>
<dbReference type="OrthoDB" id="4752861at2"/>
<keyword evidence="5" id="KW-1185">Reference proteome</keyword>
<gene>
    <name evidence="4" type="ORF">CDOO_02495</name>
</gene>
<dbReference type="AlphaFoldDB" id="A0A097IDQ1"/>